<gene>
    <name evidence="2" type="ORF">IAI60_05650</name>
</gene>
<dbReference type="PROSITE" id="PS51257">
    <property type="entry name" value="PROKAR_LIPOPROTEIN"/>
    <property type="match status" value="1"/>
</dbReference>
<proteinExistence type="predicted"/>
<reference evidence="2 3" key="1">
    <citation type="submission" date="2020-09" db="EMBL/GenBank/DDBJ databases">
        <title>Roseomonas.</title>
        <authorList>
            <person name="Zhu W."/>
        </authorList>
    </citation>
    <scope>NUCLEOTIDE SEQUENCE [LARGE SCALE GENOMIC DNA]</scope>
    <source>
        <strain evidence="2 3">1311</strain>
    </source>
</reference>
<dbReference type="EMBL" id="JACTNF010000004">
    <property type="protein sequence ID" value="MBO1074087.1"/>
    <property type="molecule type" value="Genomic_DNA"/>
</dbReference>
<evidence type="ECO:0000313" key="2">
    <source>
        <dbReference type="EMBL" id="MBO1074087.1"/>
    </source>
</evidence>
<evidence type="ECO:0000256" key="1">
    <source>
        <dbReference type="SAM" id="SignalP"/>
    </source>
</evidence>
<comment type="caution">
    <text evidence="2">The sequence shown here is derived from an EMBL/GenBank/DDBJ whole genome shotgun (WGS) entry which is preliminary data.</text>
</comment>
<accession>A0ABS3KAP6</accession>
<keyword evidence="1" id="KW-0732">Signal</keyword>
<protein>
    <recommendedName>
        <fullName evidence="4">Lipoprotein</fullName>
    </recommendedName>
</protein>
<feature type="chain" id="PRO_5045402542" description="Lipoprotein" evidence="1">
    <location>
        <begin position="18"/>
        <end position="114"/>
    </location>
</feature>
<sequence length="114" mass="12768">MRMAMALICPLMLGACAMGPTLEQQLATYVGRSETELVAGLGVPVRSYETGGLLFLQFVRQSAVPVEQPQPFFYGPYRYGPWLNYTSYVEVRCDITFALRDRRVESFTLNGQGC</sequence>
<keyword evidence="3" id="KW-1185">Reference proteome</keyword>
<evidence type="ECO:0000313" key="3">
    <source>
        <dbReference type="Proteomes" id="UP001518990"/>
    </source>
</evidence>
<dbReference type="Proteomes" id="UP001518990">
    <property type="component" value="Unassembled WGS sequence"/>
</dbReference>
<dbReference type="RefSeq" id="WP_207445674.1">
    <property type="nucleotide sequence ID" value="NZ_CP061091.1"/>
</dbReference>
<organism evidence="2 3">
    <name type="scientific">Roseomonas marmotae</name>
    <dbReference type="NCBI Taxonomy" id="2768161"/>
    <lineage>
        <taxon>Bacteria</taxon>
        <taxon>Pseudomonadati</taxon>
        <taxon>Pseudomonadota</taxon>
        <taxon>Alphaproteobacteria</taxon>
        <taxon>Acetobacterales</taxon>
        <taxon>Roseomonadaceae</taxon>
        <taxon>Roseomonas</taxon>
    </lineage>
</organism>
<evidence type="ECO:0008006" key="4">
    <source>
        <dbReference type="Google" id="ProtNLM"/>
    </source>
</evidence>
<name>A0ABS3KAP6_9PROT</name>
<feature type="signal peptide" evidence="1">
    <location>
        <begin position="1"/>
        <end position="17"/>
    </location>
</feature>